<name>A0A2P2IV42_RHIMU</name>
<proteinExistence type="predicted"/>
<protein>
    <submittedName>
        <fullName evidence="1">Uncharacterized protein</fullName>
    </submittedName>
</protein>
<sequence length="13" mass="1514">MKNLYNQISTSKS</sequence>
<organism evidence="1">
    <name type="scientific">Rhizophora mucronata</name>
    <name type="common">Asiatic mangrove</name>
    <dbReference type="NCBI Taxonomy" id="61149"/>
    <lineage>
        <taxon>Eukaryota</taxon>
        <taxon>Viridiplantae</taxon>
        <taxon>Streptophyta</taxon>
        <taxon>Embryophyta</taxon>
        <taxon>Tracheophyta</taxon>
        <taxon>Spermatophyta</taxon>
        <taxon>Magnoliopsida</taxon>
        <taxon>eudicotyledons</taxon>
        <taxon>Gunneridae</taxon>
        <taxon>Pentapetalae</taxon>
        <taxon>rosids</taxon>
        <taxon>fabids</taxon>
        <taxon>Malpighiales</taxon>
        <taxon>Rhizophoraceae</taxon>
        <taxon>Rhizophora</taxon>
    </lineage>
</organism>
<dbReference type="EMBL" id="GGEC01004623">
    <property type="protein sequence ID" value="MBW85106.1"/>
    <property type="molecule type" value="Transcribed_RNA"/>
</dbReference>
<accession>A0A2P2IV42</accession>
<reference evidence="1" key="1">
    <citation type="submission" date="2018-02" db="EMBL/GenBank/DDBJ databases">
        <title>Rhizophora mucronata_Transcriptome.</title>
        <authorList>
            <person name="Meera S.P."/>
            <person name="Sreeshan A."/>
            <person name="Augustine A."/>
        </authorList>
    </citation>
    <scope>NUCLEOTIDE SEQUENCE</scope>
    <source>
        <tissue evidence="1">Leaf</tissue>
    </source>
</reference>
<evidence type="ECO:0000313" key="1">
    <source>
        <dbReference type="EMBL" id="MBW85106.1"/>
    </source>
</evidence>